<feature type="region of interest" description="Disordered" evidence="1">
    <location>
        <begin position="154"/>
        <end position="190"/>
    </location>
</feature>
<gene>
    <name evidence="3" type="ORF">OUY24_02765</name>
</gene>
<evidence type="ECO:0000256" key="2">
    <source>
        <dbReference type="SAM" id="SignalP"/>
    </source>
</evidence>
<dbReference type="Proteomes" id="UP001212498">
    <property type="component" value="Unassembled WGS sequence"/>
</dbReference>
<protein>
    <recommendedName>
        <fullName evidence="5">Secreted protein</fullName>
    </recommendedName>
</protein>
<reference evidence="3 4" key="1">
    <citation type="submission" date="2022-11" db="EMBL/GenBank/DDBJ databases">
        <title>Nonomuraea corallina sp. nov., a new species of the genus Nonomuraea isolated from sea side sediment in Thai sea.</title>
        <authorList>
            <person name="Ngamcharungchit C."/>
            <person name="Matsumoto A."/>
            <person name="Suriyachadkun C."/>
            <person name="Panbangred W."/>
            <person name="Inahashi Y."/>
            <person name="Intra B."/>
        </authorList>
    </citation>
    <scope>NUCLEOTIDE SEQUENCE [LARGE SCALE GENOMIC DNA]</scope>
    <source>
        <strain evidence="3 4">DSM 43553</strain>
    </source>
</reference>
<evidence type="ECO:0000313" key="4">
    <source>
        <dbReference type="Proteomes" id="UP001212498"/>
    </source>
</evidence>
<evidence type="ECO:0000256" key="1">
    <source>
        <dbReference type="SAM" id="MobiDB-lite"/>
    </source>
</evidence>
<dbReference type="EMBL" id="JAPNUD010000004">
    <property type="protein sequence ID" value="MDA0639538.1"/>
    <property type="molecule type" value="Genomic_DNA"/>
</dbReference>
<keyword evidence="4" id="KW-1185">Reference proteome</keyword>
<proteinExistence type="predicted"/>
<comment type="caution">
    <text evidence="3">The sequence shown here is derived from an EMBL/GenBank/DDBJ whole genome shotgun (WGS) entry which is preliminary data.</text>
</comment>
<keyword evidence="2" id="KW-0732">Signal</keyword>
<accession>A0ABT4SQL4</accession>
<feature type="chain" id="PRO_5045489197" description="Secreted protein" evidence="2">
    <location>
        <begin position="19"/>
        <end position="190"/>
    </location>
</feature>
<organism evidence="3 4">
    <name type="scientific">Nonomuraea ferruginea</name>
    <dbReference type="NCBI Taxonomy" id="46174"/>
    <lineage>
        <taxon>Bacteria</taxon>
        <taxon>Bacillati</taxon>
        <taxon>Actinomycetota</taxon>
        <taxon>Actinomycetes</taxon>
        <taxon>Streptosporangiales</taxon>
        <taxon>Streptosporangiaceae</taxon>
        <taxon>Nonomuraea</taxon>
    </lineage>
</organism>
<feature type="signal peptide" evidence="2">
    <location>
        <begin position="1"/>
        <end position="18"/>
    </location>
</feature>
<evidence type="ECO:0008006" key="5">
    <source>
        <dbReference type="Google" id="ProtNLM"/>
    </source>
</evidence>
<evidence type="ECO:0000313" key="3">
    <source>
        <dbReference type="EMBL" id="MDA0639538.1"/>
    </source>
</evidence>
<dbReference type="PROSITE" id="PS51257">
    <property type="entry name" value="PROKAR_LIPOPROTEIN"/>
    <property type="match status" value="1"/>
</dbReference>
<dbReference type="RefSeq" id="WP_271275024.1">
    <property type="nucleotide sequence ID" value="NZ_BAABFD010000007.1"/>
</dbReference>
<name>A0ABT4SQL4_9ACTN</name>
<sequence length="190" mass="19811">MKKAPLMVALLAVSACGAQGVLSQAAIDQALGQGTDPELIYVVDLPGYELQEQSVGAVGEEGFGAFYVSPDGKQVQLRVDRGAFDDAVCRERPVTDAEPVDAPVRCTPDDGGWYREAAGRHEYVAVRGDAFLLLAGKVTDVNRETLKTAVAGARQAAVTASPSSWRSPVERGDLPTTGDGAPNNEVGPGG</sequence>